<accession>A0A1W9KUM5</accession>
<dbReference type="GO" id="GO:0008168">
    <property type="term" value="F:methyltransferase activity"/>
    <property type="evidence" value="ECO:0007669"/>
    <property type="project" value="UniProtKB-KW"/>
</dbReference>
<evidence type="ECO:0000313" key="2">
    <source>
        <dbReference type="EMBL" id="OQW88221.1"/>
    </source>
</evidence>
<dbReference type="GO" id="GO:0032259">
    <property type="term" value="P:methylation"/>
    <property type="evidence" value="ECO:0007669"/>
    <property type="project" value="UniProtKB-KW"/>
</dbReference>
<comment type="caution">
    <text evidence="2">The sequence shown here is derived from an EMBL/GenBank/DDBJ whole genome shotgun (WGS) entry which is preliminary data.</text>
</comment>
<keyword evidence="2" id="KW-0808">Transferase</keyword>
<reference evidence="2 3" key="1">
    <citation type="submission" date="2017-01" db="EMBL/GenBank/DDBJ databases">
        <title>Novel large sulfur bacteria in the metagenomes of groundwater-fed chemosynthetic microbial mats in the Lake Huron basin.</title>
        <authorList>
            <person name="Sharrar A.M."/>
            <person name="Flood B.E."/>
            <person name="Bailey J.V."/>
            <person name="Jones D.S."/>
            <person name="Biddanda B."/>
            <person name="Ruberg S.A."/>
            <person name="Marcus D.N."/>
            <person name="Dick G.J."/>
        </authorList>
    </citation>
    <scope>NUCLEOTIDE SEQUENCE [LARGE SCALE GENOMIC DNA]</scope>
    <source>
        <strain evidence="2">A7</strain>
    </source>
</reference>
<dbReference type="EMBL" id="MTEI01000005">
    <property type="protein sequence ID" value="OQW88221.1"/>
    <property type="molecule type" value="Genomic_DNA"/>
</dbReference>
<feature type="domain" description="Methyltransferase" evidence="1">
    <location>
        <begin position="76"/>
        <end position="167"/>
    </location>
</feature>
<name>A0A1W9KUM5_9BURK</name>
<dbReference type="InterPro" id="IPR041698">
    <property type="entry name" value="Methyltransf_25"/>
</dbReference>
<dbReference type="AlphaFoldDB" id="A0A1W9KUM5"/>
<evidence type="ECO:0000313" key="3">
    <source>
        <dbReference type="Proteomes" id="UP000192505"/>
    </source>
</evidence>
<dbReference type="InterPro" id="IPR029063">
    <property type="entry name" value="SAM-dependent_MTases_sf"/>
</dbReference>
<sequence length="276" mass="31085">MIGQDEWFKTICESYKNPPVLLDGQKLPAFPSDTVQSNTTGQAGVNTLKEAFVFYQDCVETFSELGKPLKRDDSLLDFGVGWGRIARFFLRELSLSNIHGVDVMSDFVDICRKTFSSDNFYVTQPFPPTAMSAGSFNYVVGYSVFSHLSEAACKAWMQEFHRITKPGALVALTTRGRPFFDYCESLRGKGYGSYSDALSTMFDDFNEARSRYDSGKLVHSNSYGVTGGGAMTADFYGETFIPEQYAATAYADLFKLERFLYDPARQSHPILFFRRK</sequence>
<proteinExistence type="predicted"/>
<dbReference type="SUPFAM" id="SSF53335">
    <property type="entry name" value="S-adenosyl-L-methionine-dependent methyltransferases"/>
    <property type="match status" value="1"/>
</dbReference>
<gene>
    <name evidence="2" type="ORF">BWK72_10235</name>
</gene>
<organism evidence="2 3">
    <name type="scientific">Rhodoferax ferrireducens</name>
    <dbReference type="NCBI Taxonomy" id="192843"/>
    <lineage>
        <taxon>Bacteria</taxon>
        <taxon>Pseudomonadati</taxon>
        <taxon>Pseudomonadota</taxon>
        <taxon>Betaproteobacteria</taxon>
        <taxon>Burkholderiales</taxon>
        <taxon>Comamonadaceae</taxon>
        <taxon>Rhodoferax</taxon>
    </lineage>
</organism>
<protein>
    <submittedName>
        <fullName evidence="2">Methyltransferase type 12</fullName>
    </submittedName>
</protein>
<evidence type="ECO:0000259" key="1">
    <source>
        <dbReference type="Pfam" id="PF13649"/>
    </source>
</evidence>
<keyword evidence="2" id="KW-0489">Methyltransferase</keyword>
<dbReference type="Pfam" id="PF13649">
    <property type="entry name" value="Methyltransf_25"/>
    <property type="match status" value="1"/>
</dbReference>
<dbReference type="Proteomes" id="UP000192505">
    <property type="component" value="Unassembled WGS sequence"/>
</dbReference>
<dbReference type="Gene3D" id="3.40.50.150">
    <property type="entry name" value="Vaccinia Virus protein VP39"/>
    <property type="match status" value="1"/>
</dbReference>